<dbReference type="HOGENOM" id="CLU_2273794_0_0_9"/>
<sequence length="91" mass="9971">MAMAHNVSHDEELLGILRDVATHRFNQGRQINPNSMLYRTVRDANESGYLEKAVVDEPCNQQLTLVNLSSATLTKSGEAKLAALTSQATKS</sequence>
<accession>G9ZTM8</accession>
<gene>
    <name evidence="1" type="ORF">HMPREF9103_03113</name>
</gene>
<dbReference type="STRING" id="797515.HMPREF9103_03113"/>
<evidence type="ECO:0000313" key="2">
    <source>
        <dbReference type="Proteomes" id="UP000004625"/>
    </source>
</evidence>
<name>G9ZTM8_9LACO</name>
<protein>
    <submittedName>
        <fullName evidence="1">Uncharacterized protein</fullName>
    </submittedName>
</protein>
<comment type="caution">
    <text evidence="1">The sequence shown here is derived from an EMBL/GenBank/DDBJ whole genome shotgun (WGS) entry which is preliminary data.</text>
</comment>
<dbReference type="PATRIC" id="fig|797515.3.peg.2828"/>
<evidence type="ECO:0000313" key="1">
    <source>
        <dbReference type="EMBL" id="EHL95141.1"/>
    </source>
</evidence>
<proteinExistence type="predicted"/>
<dbReference type="eggNOG" id="ENOG5030A5Y">
    <property type="taxonomic scope" value="Bacteria"/>
</dbReference>
<dbReference type="Proteomes" id="UP000004625">
    <property type="component" value="Unassembled WGS sequence"/>
</dbReference>
<keyword evidence="2" id="KW-1185">Reference proteome</keyword>
<reference evidence="1 2" key="1">
    <citation type="submission" date="2011-09" db="EMBL/GenBank/DDBJ databases">
        <authorList>
            <person name="Weinstock G."/>
            <person name="Sodergren E."/>
            <person name="Clifton S."/>
            <person name="Fulton L."/>
            <person name="Fulton B."/>
            <person name="Courtney L."/>
            <person name="Fronick C."/>
            <person name="Harrison M."/>
            <person name="Strong C."/>
            <person name="Farmer C."/>
            <person name="Delahaunty K."/>
            <person name="Markovic C."/>
            <person name="Hall O."/>
            <person name="Minx P."/>
            <person name="Tomlinson C."/>
            <person name="Mitreva M."/>
            <person name="Hou S."/>
            <person name="Chen J."/>
            <person name="Wollam A."/>
            <person name="Pepin K.H."/>
            <person name="Johnson M."/>
            <person name="Bhonagiri V."/>
            <person name="Zhang X."/>
            <person name="Suruliraj S."/>
            <person name="Warren W."/>
            <person name="Chinwalla A."/>
            <person name="Mardis E.R."/>
            <person name="Wilson R.K."/>
        </authorList>
    </citation>
    <scope>NUCLEOTIDE SEQUENCE [LARGE SCALE GENOMIC DNA]</scope>
    <source>
        <strain evidence="1 2">F0439</strain>
    </source>
</reference>
<dbReference type="EMBL" id="AGEY01000211">
    <property type="protein sequence ID" value="EHL95141.1"/>
    <property type="molecule type" value="Genomic_DNA"/>
</dbReference>
<dbReference type="AlphaFoldDB" id="G9ZTM8"/>
<organism evidence="1 2">
    <name type="scientific">Lentilactobacillus parafarraginis F0439</name>
    <dbReference type="NCBI Taxonomy" id="797515"/>
    <lineage>
        <taxon>Bacteria</taxon>
        <taxon>Bacillati</taxon>
        <taxon>Bacillota</taxon>
        <taxon>Bacilli</taxon>
        <taxon>Lactobacillales</taxon>
        <taxon>Lactobacillaceae</taxon>
        <taxon>Lentilactobacillus</taxon>
    </lineage>
</organism>